<proteinExistence type="predicted"/>
<name>A0ACB9R4I7_9MYRT</name>
<reference evidence="2" key="1">
    <citation type="journal article" date="2023" name="Front. Plant Sci.">
        <title>Chromosomal-level genome assembly of Melastoma candidum provides insights into trichome evolution.</title>
        <authorList>
            <person name="Zhong Y."/>
            <person name="Wu W."/>
            <person name="Sun C."/>
            <person name="Zou P."/>
            <person name="Liu Y."/>
            <person name="Dai S."/>
            <person name="Zhou R."/>
        </authorList>
    </citation>
    <scope>NUCLEOTIDE SEQUENCE [LARGE SCALE GENOMIC DNA]</scope>
</reference>
<dbReference type="EMBL" id="CM042884">
    <property type="protein sequence ID" value="KAI4370912.1"/>
    <property type="molecule type" value="Genomic_DNA"/>
</dbReference>
<protein>
    <submittedName>
        <fullName evidence="1">Uncharacterized protein</fullName>
    </submittedName>
</protein>
<gene>
    <name evidence="1" type="ORF">MLD38_019207</name>
</gene>
<evidence type="ECO:0000313" key="1">
    <source>
        <dbReference type="EMBL" id="KAI4370912.1"/>
    </source>
</evidence>
<keyword evidence="2" id="KW-1185">Reference proteome</keyword>
<accession>A0ACB9R4I7</accession>
<dbReference type="Proteomes" id="UP001057402">
    <property type="component" value="Chromosome 5"/>
</dbReference>
<evidence type="ECO:0000313" key="2">
    <source>
        <dbReference type="Proteomes" id="UP001057402"/>
    </source>
</evidence>
<comment type="caution">
    <text evidence="1">The sequence shown here is derived from an EMBL/GenBank/DDBJ whole genome shotgun (WGS) entry which is preliminary data.</text>
</comment>
<sequence length="178" mass="20197">MNMENDQDRAYGNWQGTWRVAVVVLLSEIAQIHQEEEGKKTQEEAIQTTWRTLDATTAELPRRTFGPKQNIHLLEFAATDNFSQSRVLGHGGQSTVYKGMLADGRIVAIKKSLVVDEEKLEQFINEVVILSQITHRNIVKLLGFFLGTEVPLLVYEFIPNGTLFKYLHDPSEGLPVSW</sequence>
<organism evidence="1 2">
    <name type="scientific">Melastoma candidum</name>
    <dbReference type="NCBI Taxonomy" id="119954"/>
    <lineage>
        <taxon>Eukaryota</taxon>
        <taxon>Viridiplantae</taxon>
        <taxon>Streptophyta</taxon>
        <taxon>Embryophyta</taxon>
        <taxon>Tracheophyta</taxon>
        <taxon>Spermatophyta</taxon>
        <taxon>Magnoliopsida</taxon>
        <taxon>eudicotyledons</taxon>
        <taxon>Gunneridae</taxon>
        <taxon>Pentapetalae</taxon>
        <taxon>rosids</taxon>
        <taxon>malvids</taxon>
        <taxon>Myrtales</taxon>
        <taxon>Melastomataceae</taxon>
        <taxon>Melastomatoideae</taxon>
        <taxon>Melastomateae</taxon>
        <taxon>Melastoma</taxon>
    </lineage>
</organism>